<keyword evidence="2" id="KW-1185">Reference proteome</keyword>
<dbReference type="RefSeq" id="WP_307205233.1">
    <property type="nucleotide sequence ID" value="NZ_JAUSSU010000006.1"/>
</dbReference>
<comment type="caution">
    <text evidence="1">The sequence shown here is derived from an EMBL/GenBank/DDBJ whole genome shotgun (WGS) entry which is preliminary data.</text>
</comment>
<evidence type="ECO:0000313" key="2">
    <source>
        <dbReference type="Proteomes" id="UP001229346"/>
    </source>
</evidence>
<organism evidence="1 2">
    <name type="scientific">Paenibacillus harenae</name>
    <dbReference type="NCBI Taxonomy" id="306543"/>
    <lineage>
        <taxon>Bacteria</taxon>
        <taxon>Bacillati</taxon>
        <taxon>Bacillota</taxon>
        <taxon>Bacilli</taxon>
        <taxon>Bacillales</taxon>
        <taxon>Paenibacillaceae</taxon>
        <taxon>Paenibacillus</taxon>
    </lineage>
</organism>
<evidence type="ECO:0000313" key="1">
    <source>
        <dbReference type="EMBL" id="MDQ0113960.1"/>
    </source>
</evidence>
<accession>A0ABT9U2V5</accession>
<proteinExistence type="predicted"/>
<gene>
    <name evidence="1" type="ORF">J2T15_003403</name>
</gene>
<reference evidence="1 2" key="1">
    <citation type="submission" date="2023-07" db="EMBL/GenBank/DDBJ databases">
        <title>Sorghum-associated microbial communities from plants grown in Nebraska, USA.</title>
        <authorList>
            <person name="Schachtman D."/>
        </authorList>
    </citation>
    <scope>NUCLEOTIDE SEQUENCE [LARGE SCALE GENOMIC DNA]</scope>
    <source>
        <strain evidence="1 2">CC482</strain>
    </source>
</reference>
<dbReference type="Proteomes" id="UP001229346">
    <property type="component" value="Unassembled WGS sequence"/>
</dbReference>
<dbReference type="EMBL" id="JAUSSU010000006">
    <property type="protein sequence ID" value="MDQ0113960.1"/>
    <property type="molecule type" value="Genomic_DNA"/>
</dbReference>
<name>A0ABT9U2V5_PAEHA</name>
<sequence length="80" mass="9008">MRIRKRVIVIVSAAVIVLLWALSFLSPEWTIRRHILEHLQPINSLKAEISTLGKVDPEYGYLYNVDGLMDTTTGDELGAV</sequence>
<protein>
    <submittedName>
        <fullName evidence="1">Uncharacterized protein</fullName>
    </submittedName>
</protein>